<dbReference type="EMBL" id="BK015488">
    <property type="protein sequence ID" value="DAE09531.1"/>
    <property type="molecule type" value="Genomic_DNA"/>
</dbReference>
<reference evidence="1" key="1">
    <citation type="journal article" date="2021" name="Proc. Natl. Acad. Sci. U.S.A.">
        <title>A Catalog of Tens of Thousands of Viruses from Human Metagenomes Reveals Hidden Associations with Chronic Diseases.</title>
        <authorList>
            <person name="Tisza M.J."/>
            <person name="Buck C.B."/>
        </authorList>
    </citation>
    <scope>NUCLEOTIDE SEQUENCE</scope>
    <source>
        <strain evidence="1">Ct96x5</strain>
    </source>
</reference>
<name>A0A8S5PSP4_9CAUD</name>
<evidence type="ECO:0000313" key="1">
    <source>
        <dbReference type="EMBL" id="DAE09531.1"/>
    </source>
</evidence>
<organism evidence="1">
    <name type="scientific">Siphoviridae sp. ct96x5</name>
    <dbReference type="NCBI Taxonomy" id="2825367"/>
    <lineage>
        <taxon>Viruses</taxon>
        <taxon>Duplodnaviria</taxon>
        <taxon>Heunggongvirae</taxon>
        <taxon>Uroviricota</taxon>
        <taxon>Caudoviricetes</taxon>
    </lineage>
</organism>
<proteinExistence type="predicted"/>
<protein>
    <submittedName>
        <fullName evidence="1">Uncharacterized protein</fullName>
    </submittedName>
</protein>
<accession>A0A8S5PSP4</accession>
<sequence>MSLVTKASLQRFFAGLKGKFAPISHKHTKSQITDFPSSMPASDVSAWAKAASKPSYTKAEVGLGNVDNTADSAKSVKYATSAGSAGSAGSATNDSKKQAITGYIRGLSVSGRTVTYTRGDGTTGSITTQDTNTTYGNATTSSSGLMSSSDKSKLDGIASGANKTVVDSTISQSSTNPVQNGVITKRLQFLYSFKISRDKWNESSDKSNWNVIVSWTNSSGTALTGSTTGTPNLTTDMSLGPAMMERTSSLSDNVILSGELSMINQGQIYVCDTNKLSFTVKRRPVCDLMLYFYARKWTT</sequence>